<dbReference type="AlphaFoldDB" id="A0A8T3B2S7"/>
<sequence>MDIPISMKLNSFLHFSRTGMQRGIEGCMRNNRFKMPARTIIKVEEAETIGEENLA</sequence>
<organism evidence="1 2">
    <name type="scientific">Dendrobium nobile</name>
    <name type="common">Orchid</name>
    <dbReference type="NCBI Taxonomy" id="94219"/>
    <lineage>
        <taxon>Eukaryota</taxon>
        <taxon>Viridiplantae</taxon>
        <taxon>Streptophyta</taxon>
        <taxon>Embryophyta</taxon>
        <taxon>Tracheophyta</taxon>
        <taxon>Spermatophyta</taxon>
        <taxon>Magnoliopsida</taxon>
        <taxon>Liliopsida</taxon>
        <taxon>Asparagales</taxon>
        <taxon>Orchidaceae</taxon>
        <taxon>Epidendroideae</taxon>
        <taxon>Malaxideae</taxon>
        <taxon>Dendrobiinae</taxon>
        <taxon>Dendrobium</taxon>
    </lineage>
</organism>
<reference evidence="1" key="1">
    <citation type="journal article" date="2022" name="Front. Genet.">
        <title>Chromosome-Scale Assembly of the Dendrobium nobile Genome Provides Insights Into the Molecular Mechanism of the Biosynthesis of the Medicinal Active Ingredient of Dendrobium.</title>
        <authorList>
            <person name="Xu Q."/>
            <person name="Niu S.-C."/>
            <person name="Li K.-L."/>
            <person name="Zheng P.-J."/>
            <person name="Zhang X.-J."/>
            <person name="Jia Y."/>
            <person name="Liu Y."/>
            <person name="Niu Y.-X."/>
            <person name="Yu L.-H."/>
            <person name="Chen D.-F."/>
            <person name="Zhang G.-Q."/>
        </authorList>
    </citation>
    <scope>NUCLEOTIDE SEQUENCE</scope>
    <source>
        <tissue evidence="1">Leaf</tissue>
    </source>
</reference>
<gene>
    <name evidence="1" type="ORF">KFK09_017367</name>
</gene>
<proteinExistence type="predicted"/>
<evidence type="ECO:0000313" key="2">
    <source>
        <dbReference type="Proteomes" id="UP000829196"/>
    </source>
</evidence>
<accession>A0A8T3B2S7</accession>
<name>A0A8T3B2S7_DENNO</name>
<comment type="caution">
    <text evidence="1">The sequence shown here is derived from an EMBL/GenBank/DDBJ whole genome shotgun (WGS) entry which is preliminary data.</text>
</comment>
<evidence type="ECO:0000313" key="1">
    <source>
        <dbReference type="EMBL" id="KAI0502418.1"/>
    </source>
</evidence>
<keyword evidence="2" id="KW-1185">Reference proteome</keyword>
<dbReference type="Proteomes" id="UP000829196">
    <property type="component" value="Unassembled WGS sequence"/>
</dbReference>
<protein>
    <submittedName>
        <fullName evidence="1">Uncharacterized protein</fullName>
    </submittedName>
</protein>
<dbReference type="EMBL" id="JAGYWB010000012">
    <property type="protein sequence ID" value="KAI0502418.1"/>
    <property type="molecule type" value="Genomic_DNA"/>
</dbReference>